<evidence type="ECO:0000256" key="10">
    <source>
        <dbReference type="ARBA" id="ARBA00023237"/>
    </source>
</evidence>
<evidence type="ECO:0000256" key="3">
    <source>
        <dbReference type="ARBA" id="ARBA00022452"/>
    </source>
</evidence>
<comment type="similarity">
    <text evidence="11 12">Belongs to the TonB-dependent receptor family.</text>
</comment>
<accession>A0A1H7PFA2</accession>
<dbReference type="EMBL" id="FOAN01000003">
    <property type="protein sequence ID" value="SEL33727.1"/>
    <property type="molecule type" value="Genomic_DNA"/>
</dbReference>
<evidence type="ECO:0000256" key="8">
    <source>
        <dbReference type="ARBA" id="ARBA00023077"/>
    </source>
</evidence>
<keyword evidence="10 11" id="KW-0998">Cell outer membrane</keyword>
<evidence type="ECO:0000256" key="7">
    <source>
        <dbReference type="ARBA" id="ARBA00023065"/>
    </source>
</evidence>
<keyword evidence="6" id="KW-0408">Iron</keyword>
<dbReference type="Gene3D" id="2.40.170.20">
    <property type="entry name" value="TonB-dependent receptor, beta-barrel domain"/>
    <property type="match status" value="1"/>
</dbReference>
<evidence type="ECO:0000256" key="2">
    <source>
        <dbReference type="ARBA" id="ARBA00022448"/>
    </source>
</evidence>
<dbReference type="Pfam" id="PF00593">
    <property type="entry name" value="TonB_dep_Rec_b-barrel"/>
    <property type="match status" value="1"/>
</dbReference>
<keyword evidence="2 11" id="KW-0813">Transport</keyword>
<dbReference type="GO" id="GO:0006826">
    <property type="term" value="P:iron ion transport"/>
    <property type="evidence" value="ECO:0007669"/>
    <property type="project" value="UniProtKB-KW"/>
</dbReference>
<feature type="chain" id="PRO_5011605167" evidence="13">
    <location>
        <begin position="28"/>
        <end position="693"/>
    </location>
</feature>
<dbReference type="PANTHER" id="PTHR32552:SF81">
    <property type="entry name" value="TONB-DEPENDENT OUTER MEMBRANE RECEPTOR"/>
    <property type="match status" value="1"/>
</dbReference>
<keyword evidence="8 12" id="KW-0798">TonB box</keyword>
<evidence type="ECO:0000256" key="1">
    <source>
        <dbReference type="ARBA" id="ARBA00004571"/>
    </source>
</evidence>
<gene>
    <name evidence="16" type="ORF">SAMN04515666_103452</name>
</gene>
<evidence type="ECO:0000259" key="15">
    <source>
        <dbReference type="Pfam" id="PF07715"/>
    </source>
</evidence>
<dbReference type="PANTHER" id="PTHR32552">
    <property type="entry name" value="FERRICHROME IRON RECEPTOR-RELATED"/>
    <property type="match status" value="1"/>
</dbReference>
<evidence type="ECO:0000313" key="17">
    <source>
        <dbReference type="Proteomes" id="UP000199664"/>
    </source>
</evidence>
<dbReference type="Pfam" id="PF07715">
    <property type="entry name" value="Plug"/>
    <property type="match status" value="1"/>
</dbReference>
<evidence type="ECO:0000256" key="9">
    <source>
        <dbReference type="ARBA" id="ARBA00023136"/>
    </source>
</evidence>
<reference evidence="17" key="1">
    <citation type="submission" date="2016-10" db="EMBL/GenBank/DDBJ databases">
        <authorList>
            <person name="Varghese N."/>
            <person name="Submissions S."/>
        </authorList>
    </citation>
    <scope>NUCLEOTIDE SEQUENCE [LARGE SCALE GENOMIC DNA]</scope>
    <source>
        <strain evidence="17">LMG 26383,CCUG 61248,R- 45681</strain>
    </source>
</reference>
<keyword evidence="16" id="KW-0675">Receptor</keyword>
<evidence type="ECO:0000256" key="5">
    <source>
        <dbReference type="ARBA" id="ARBA00022692"/>
    </source>
</evidence>
<organism evidence="16 17">
    <name type="scientific">Bosea lupini</name>
    <dbReference type="NCBI Taxonomy" id="1036779"/>
    <lineage>
        <taxon>Bacteria</taxon>
        <taxon>Pseudomonadati</taxon>
        <taxon>Pseudomonadota</taxon>
        <taxon>Alphaproteobacteria</taxon>
        <taxon>Hyphomicrobiales</taxon>
        <taxon>Boseaceae</taxon>
        <taxon>Bosea</taxon>
    </lineage>
</organism>
<dbReference type="GO" id="GO:0009279">
    <property type="term" value="C:cell outer membrane"/>
    <property type="evidence" value="ECO:0007669"/>
    <property type="project" value="UniProtKB-SubCell"/>
</dbReference>
<evidence type="ECO:0000256" key="13">
    <source>
        <dbReference type="SAM" id="SignalP"/>
    </source>
</evidence>
<dbReference type="STRING" id="1036779.SAMN04515666_103452"/>
<keyword evidence="3 11" id="KW-1134">Transmembrane beta strand</keyword>
<dbReference type="SUPFAM" id="SSF56935">
    <property type="entry name" value="Porins"/>
    <property type="match status" value="1"/>
</dbReference>
<keyword evidence="13" id="KW-0732">Signal</keyword>
<dbReference type="OrthoDB" id="8428213at2"/>
<dbReference type="Proteomes" id="UP000199664">
    <property type="component" value="Unassembled WGS sequence"/>
</dbReference>
<keyword evidence="17" id="KW-1185">Reference proteome</keyword>
<dbReference type="InterPro" id="IPR012910">
    <property type="entry name" value="Plug_dom"/>
</dbReference>
<dbReference type="InterPro" id="IPR039426">
    <property type="entry name" value="TonB-dep_rcpt-like"/>
</dbReference>
<evidence type="ECO:0000313" key="16">
    <source>
        <dbReference type="EMBL" id="SEL33727.1"/>
    </source>
</evidence>
<keyword evidence="7" id="KW-0406">Ion transport</keyword>
<evidence type="ECO:0000256" key="11">
    <source>
        <dbReference type="PROSITE-ProRule" id="PRU01360"/>
    </source>
</evidence>
<dbReference type="AlphaFoldDB" id="A0A1H7PFA2"/>
<evidence type="ECO:0000259" key="14">
    <source>
        <dbReference type="Pfam" id="PF00593"/>
    </source>
</evidence>
<feature type="domain" description="TonB-dependent receptor plug" evidence="15">
    <location>
        <begin position="54"/>
        <end position="169"/>
    </location>
</feature>
<keyword evidence="9 11" id="KW-0472">Membrane</keyword>
<name>A0A1H7PFA2_9HYPH</name>
<feature type="signal peptide" evidence="13">
    <location>
        <begin position="1"/>
        <end position="27"/>
    </location>
</feature>
<evidence type="ECO:0000256" key="12">
    <source>
        <dbReference type="RuleBase" id="RU003357"/>
    </source>
</evidence>
<evidence type="ECO:0000256" key="6">
    <source>
        <dbReference type="ARBA" id="ARBA00023004"/>
    </source>
</evidence>
<proteinExistence type="inferred from homology"/>
<dbReference type="RefSeq" id="WP_091833748.1">
    <property type="nucleotide sequence ID" value="NZ_FOAN01000003.1"/>
</dbReference>
<protein>
    <submittedName>
        <fullName evidence="16">Outer membrane receptor for ferrienterochelin and colicins</fullName>
    </submittedName>
</protein>
<sequence>MSSKLVLMRSVSFASLIAVAAATPAFAQSNPAPAAGTIELDAITVTGEKVERDLKNTASSVSVITDKDIARANTGNATVSEILVGTPNVTYSDTVSAPIIRGLDTQGPLTGQNSFWGGTVPRATINVDGHYLSYNEFYFGAVSPWDVKSIEVFRGPQTTSQGANAIAGAIIVNTKDPTFTREAAFLTEFGSYATRRAALMLSGPIIKDQLAGRITLDYSGRDTFIDYISPNFQTRYADQDFRNLNLRAKLLWRPSELPGFEAKLTYSRNESNRPSQEAASAPFDRLKHVTTTMPSFKQNSNTGVLDLSYDFGNRLKLSNQTQFTDLSVSRKTGLLGNGDAYITQRNISNELRLNYGEQSDVISGVAGVYYAHTKTDELLYLTGRSTFDDTKRNLGIFGEASYRLTDRWTFTGSLRFQQDQIERVGRTVFAAQGVNFDKTFQAVLPKASIAYAVTPDWTIGALVNRGYNPGGVSLNLTAGRWQPFQEETSWNYELFTRASLLNNRLNVSGNLFYTDFQNAQYFIPVVLTTGVVQSYAINAEKAHAYGLEVNADYRLLDNLTLKAGAGLLRTEIDKITANAGYKGNEFAKSPGYMLSFGVSWDVTSKLNLTAQLRHTDGYYSDVANTRLYLIKPYTIADMRASYQITDNLQVYGYVKNIFDERKPTYMQQNRGIGGTEASMTEPRMFGAGIKGTF</sequence>
<dbReference type="PROSITE" id="PS52016">
    <property type="entry name" value="TONB_DEPENDENT_REC_3"/>
    <property type="match status" value="1"/>
</dbReference>
<feature type="domain" description="TonB-dependent receptor-like beta-barrel" evidence="14">
    <location>
        <begin position="231"/>
        <end position="657"/>
    </location>
</feature>
<comment type="subcellular location">
    <subcellularLocation>
        <location evidence="1 11">Cell outer membrane</location>
        <topology evidence="1 11">Multi-pass membrane protein</topology>
    </subcellularLocation>
</comment>
<keyword evidence="5 11" id="KW-0812">Transmembrane</keyword>
<keyword evidence="4" id="KW-0410">Iron transport</keyword>
<dbReference type="InterPro" id="IPR036942">
    <property type="entry name" value="Beta-barrel_TonB_sf"/>
</dbReference>
<dbReference type="CDD" id="cd01347">
    <property type="entry name" value="ligand_gated_channel"/>
    <property type="match status" value="1"/>
</dbReference>
<dbReference type="InterPro" id="IPR000531">
    <property type="entry name" value="Beta-barrel_TonB"/>
</dbReference>
<evidence type="ECO:0000256" key="4">
    <source>
        <dbReference type="ARBA" id="ARBA00022496"/>
    </source>
</evidence>